<evidence type="ECO:0000256" key="1">
    <source>
        <dbReference type="SAM" id="MobiDB-lite"/>
    </source>
</evidence>
<evidence type="ECO:0000313" key="2">
    <source>
        <dbReference type="EMBL" id="MED6219344.1"/>
    </source>
</evidence>
<organism evidence="2 3">
    <name type="scientific">Stylosanthes scabra</name>
    <dbReference type="NCBI Taxonomy" id="79078"/>
    <lineage>
        <taxon>Eukaryota</taxon>
        <taxon>Viridiplantae</taxon>
        <taxon>Streptophyta</taxon>
        <taxon>Embryophyta</taxon>
        <taxon>Tracheophyta</taxon>
        <taxon>Spermatophyta</taxon>
        <taxon>Magnoliopsida</taxon>
        <taxon>eudicotyledons</taxon>
        <taxon>Gunneridae</taxon>
        <taxon>Pentapetalae</taxon>
        <taxon>rosids</taxon>
        <taxon>fabids</taxon>
        <taxon>Fabales</taxon>
        <taxon>Fabaceae</taxon>
        <taxon>Papilionoideae</taxon>
        <taxon>50 kb inversion clade</taxon>
        <taxon>dalbergioids sensu lato</taxon>
        <taxon>Dalbergieae</taxon>
        <taxon>Pterocarpus clade</taxon>
        <taxon>Stylosanthes</taxon>
    </lineage>
</organism>
<dbReference type="Proteomes" id="UP001341840">
    <property type="component" value="Unassembled WGS sequence"/>
</dbReference>
<keyword evidence="3" id="KW-1185">Reference proteome</keyword>
<dbReference type="EMBL" id="JASCZI010272025">
    <property type="protein sequence ID" value="MED6219344.1"/>
    <property type="molecule type" value="Genomic_DNA"/>
</dbReference>
<feature type="region of interest" description="Disordered" evidence="1">
    <location>
        <begin position="154"/>
        <end position="196"/>
    </location>
</feature>
<gene>
    <name evidence="2" type="ORF">PIB30_034967</name>
</gene>
<proteinExistence type="predicted"/>
<protein>
    <submittedName>
        <fullName evidence="2">Uncharacterized protein</fullName>
    </submittedName>
</protein>
<name>A0ABU6ZC31_9FABA</name>
<feature type="region of interest" description="Disordered" evidence="1">
    <location>
        <begin position="1"/>
        <end position="48"/>
    </location>
</feature>
<evidence type="ECO:0000313" key="3">
    <source>
        <dbReference type="Proteomes" id="UP001341840"/>
    </source>
</evidence>
<feature type="compositionally biased region" description="Polar residues" evidence="1">
    <location>
        <begin position="29"/>
        <end position="41"/>
    </location>
</feature>
<sequence length="196" mass="20964">MHLRVTVTHEGQPTLSPWSASSPRRKETTMTVETPSDSSGVMETKKRRTTIRVDGAAAVLSEWSEPAEMVVAQRPPQEPPDLNLKTVVTGEETQRKTDPCLKTMLEALPCTIDGKAELHGAGNATDLSPVMVVLGETATVEMFELARYRSMDVGGEHDTSNNSAEDGAVAAERQRTLAARTSVKSVGEGATSMLGG</sequence>
<reference evidence="2 3" key="1">
    <citation type="journal article" date="2023" name="Plants (Basel)">
        <title>Bridging the Gap: Combining Genomics and Transcriptomics Approaches to Understand Stylosanthes scabra, an Orphan Legume from the Brazilian Caatinga.</title>
        <authorList>
            <person name="Ferreira-Neto J.R.C."/>
            <person name="da Silva M.D."/>
            <person name="Binneck E."/>
            <person name="de Melo N.F."/>
            <person name="da Silva R.H."/>
            <person name="de Melo A.L.T.M."/>
            <person name="Pandolfi V."/>
            <person name="Bustamante F.O."/>
            <person name="Brasileiro-Vidal A.C."/>
            <person name="Benko-Iseppon A.M."/>
        </authorList>
    </citation>
    <scope>NUCLEOTIDE SEQUENCE [LARGE SCALE GENOMIC DNA]</scope>
    <source>
        <tissue evidence="2">Leaves</tissue>
    </source>
</reference>
<feature type="compositionally biased region" description="Polar residues" evidence="1">
    <location>
        <begin position="9"/>
        <end position="22"/>
    </location>
</feature>
<accession>A0ABU6ZC31</accession>
<comment type="caution">
    <text evidence="2">The sequence shown here is derived from an EMBL/GenBank/DDBJ whole genome shotgun (WGS) entry which is preliminary data.</text>
</comment>